<dbReference type="InterPro" id="IPR028103">
    <property type="entry name" value="Spatacsin"/>
</dbReference>
<evidence type="ECO:0000256" key="1">
    <source>
        <dbReference type="SAM" id="MobiDB-lite"/>
    </source>
</evidence>
<dbReference type="PANTHER" id="PTHR13650:SF0">
    <property type="entry name" value="SPATACSIN"/>
    <property type="match status" value="1"/>
</dbReference>
<proteinExistence type="predicted"/>
<evidence type="ECO:0000259" key="2">
    <source>
        <dbReference type="Pfam" id="PF14649"/>
    </source>
</evidence>
<protein>
    <recommendedName>
        <fullName evidence="2">Spatacsin C-terminal domain-containing protein</fullName>
    </recommendedName>
</protein>
<sequence length="3247" mass="362655">MESSCTGKDVDHPAIVRLQKWDPYQMQLNPSEFCDAFLSPTKELLLLLSHQSEAFLLPLVTGYFSGRNGVNGYNSECLQDSNISDINSSARMDSSFSESLDDIPCTSGYEEVDSCQAFTLESSSLKFEHCPVICDVKSLAWGHCGDAYNQHKDIAFSELLFVSGDHGITAHAFCHKDNVTKKVLPESMFRRGRWVEWGPATINKIMQNKQSNFCGNDMGVSYQGDDNNRNEEALLDGSVSEVDGTIIRRSTSKKWLRTFLTEAETREIDGDIWTMLPSMPTDSCSAEVASFSIFDCISLLLEFLSREDLMSVKKEKWTAATALLHSVCHLNSGSIDQTVSLHNELQKLRLEACDLFRCLRIFSSPSHRLVGFVLKLINPLEENGESVYKIYVTIVMLFRSGIKWISSVELKGMHQSLDQNFEWTDFQFSDDLLLCLNTCGVISVYDTTIGKLVECIDVLQISSLSSPLNSLKQAKDHMNEDLRPSSTDNQEAKHQEVSGKTINEFKHYLGNRRFRRLMVASSCSYLAVTDEYGIVYLIRPDVYFLEKYCWSNQLLPHFQHFGTGWEVGGAAIGCQRVLSDPSHCRREHIKSSNMQRWLFKRKESQHDFFLSGFSVASQIKDQDTSLLKSSLNPVRRIFFPVDGFNEDDSISFSLFGVTRLVKQCKIGNERGFKIAHTHLHLSSEVNDDGVLNFRTAEFNSERETFVGEVIGFSYQGCLYLVTRNGLSVVLPSVSVSSNALSVGSMGYWQPSLSTGSECQTQNILESERHGHISPWKMELLDRALLYEGPEEAEHLCSENGWDLKIARIRRLQLGLDYMEYNEIEKSLEKLMDVNLAEEGVLRLLFTTIYQIFCKVGNDSEVALASRLLSLAANFATNSIRKYGLLLHKKIAIMCQTTDDFRMISDMNRGNSRRLHEMAHFLEVIRKLQCRLTPKLIKSDQGLSDDGESSSTLDAIQLQNDSHLGMVVVDDVASEIQNQHELACPVPDSVINEKEKLALIPMESRESSSHTFSENFNVLSIPLSEGEIQGKKIIPAENPKDMISRWEVDNLDLKTVVGDALRSGRLPLAVLQLHLQHLRDLVVEKEPQDTFGEVREIGRAIAYDLFLKGETGLAVATLQRLGEDIEVVLRQLLVGTVRRSLRLQVADAMQRFGYLAPYESRMLERISLIERLYPSCSFWKTFLDRQKISSSSVLPEEKKFFLKCSDSLVIECGDIDGVVIGPWANIKGSTSFPVADAENAHVGYWIAAAVWSDAWDQETFDRIVLDQPFLMGVHVSWESQLEYHSSHNDWEEVSKLLDMIPASLLSGGSLQINRDGAPSAVNIAHKVGYTDYSMYIYPPDEMEPVCINIPNIKLLKYSASKKCSMWLRMLMEEELAKKFIFLKEYREGTAEILHLLSRAGFISNKTKAHIEAESIPSLHIPGSSSVGGEHEDAVQALHNLIIHHCVKYGLPSLLDLYLDYHKLVLDNESLVALQEAAGDCEWAKWLLLSRVKGREYDASLSNARSIVSNNIVPGSNLSILEVDDIIHTVDDMAEGGGERAALATLMFASTPIQSCLSSGSVNRNFSSSAQCTLENLRPALQRFPTLWRTLISTCFGQDVASSSLIPNAKSVFGNSALSEFLNWRETIFSSSGRDTSLVQMLPGWFSKPIRRLVELFVQGSFNWQTLAVLSTGESFIPREADFFITTRENAEESAISWEVAIQKRVEVELYASSFEKSGSGVENYLQRGRALAAFSYLIDARVQKLKSSNGHQKQSGGSSHGQASIQSDVQMLLAPVTQSEESLLASVLPLAVLHFQDTVLVASCAFLLELCGLSSRMLQVDIAALRRISSFYEVSEHDEHFKHLSPKGSAFNTMPQEGDIALSLAHALADDYLHQENISIAEQKGATNGVASLKKPSRALLSLLNHLEKASLPSMIEGNTCGSWLKSGVGNGSEFRLEQKAASQKWSLVTSFCQMHHMPLSTKYLAVLAKDNDWVGFLTEAQIGGYPFEMIVEVASKEFSDQRLMIHVLTILRSMYSTRKKTSSSSISAYMGKSNEVDFSTRNDVTSPAELFKLLAECEKQKKPGETLLVKAKDLRWSLLAIIASCFPDVSPLQCLTVWLEVTAARETSSIKVNDIASQIAVSVGAAVASTNRLPIGSRALTFRYNRRNAKRRRLIEPTSSDPQCDLSSNAAYASSSINIFIEQDILVEEETQKQVGDEITILSDPDEALVYLSKMVGVLCEQRLFLPLLRAFEMFLPSCSLLPFLRALQDFSQMRLSEASAHLTSFSTRIKEEALHAKTNMGKEMQIATSWISSTAVTAADALLSTCPSAYEKRCLLKLLAATDFGDGGSAATFFSRCYWKINLAEPSLRKDEDSYLGNERLDDASLLAELEKNGRWEHARNWARQLESSGTPWKSAVHHVTETQAEAMVAEWKEFLWDVPDERASLWSHCQTLFLRYSFPPLQAGLFFLKHAEAIEKLVPAKELHEMLLFSLQWLSGTMTKTNPVYPLNLLREIETRVWLLAVESEAQVKTEGSLTSAISGQSPMNGNSSSVIEQTASIITKMDNHLKETKSNEKEKSDARESNLMHLRNQQALDASSPATAVSIAKAKRKTKGYSSYRRPQINPQEKSNDSEDGLGSPVNLRNDDELFKSFLQLEENVRLEASASRWEERVEPEELERAVLSLLEFGQVTAARQLQQKLSPGNVPYEFSVVDAALKLAAISAPSCSDFSLSMLDPDVLSVVQSYSLMSDDDFGDPLQVLENLTSKCSKDRGLGLCERIVAVVKAANMLGLSFPEAYAKHPLELLQLLSLKAQDSLEEAKLLVQTHSMPPASIAQILAESFLKGLLAAHRGGYMDSQKEEGPAPLLWRISDFYKWAELCPSEPEIGHALMRLVITGQEIPHACEVELLILSHHFYKSSACLDGVDILVELAGNRVDSYVAEGDFSCLARLVTGVSNFHALNFILGMLIENGQLELLLQKYSAAEIATGSAEAVRGFRMAVLTALKKFNPYDFDAFAMVYNHFDMKHETASLLESRAVQSVQQWSLRYDKDLNEDLLEAMHYYIEAAEVHSTIDAGNKTHRACSQAALLSLQIRLPDFAWLDLSETNARRALVEQSRFQEALIVAEAYNLNQPGEWAPVLWNQMLKPELIEQFVAEFVAVLPLQSSMLAEVARYYRAEVAARVDQSHFSVWLSPGGLPAEWLKHLARSFRCLLKRTRDLRVRLQLAAIATGFTDIIEACSNALDKVPDNAGPLVLRKGHGGGYLPLM</sequence>
<feature type="region of interest" description="Disordered" evidence="1">
    <location>
        <begin position="2571"/>
        <end position="2621"/>
    </location>
</feature>
<dbReference type="GO" id="GO:0005737">
    <property type="term" value="C:cytoplasm"/>
    <property type="evidence" value="ECO:0007669"/>
    <property type="project" value="TreeGrafter"/>
</dbReference>
<reference evidence="3 4" key="1">
    <citation type="submission" date="2024-01" db="EMBL/GenBank/DDBJ databases">
        <title>Genome assemblies of Stephania.</title>
        <authorList>
            <person name="Yang L."/>
        </authorList>
    </citation>
    <scope>NUCLEOTIDE SEQUENCE [LARGE SCALE GENOMIC DNA]</scope>
    <source>
        <strain evidence="3">JXDWG</strain>
        <tissue evidence="3">Leaf</tissue>
    </source>
</reference>
<evidence type="ECO:0000313" key="4">
    <source>
        <dbReference type="Proteomes" id="UP001419268"/>
    </source>
</evidence>
<keyword evidence="4" id="KW-1185">Reference proteome</keyword>
<organism evidence="3 4">
    <name type="scientific">Stephania cephalantha</name>
    <dbReference type="NCBI Taxonomy" id="152367"/>
    <lineage>
        <taxon>Eukaryota</taxon>
        <taxon>Viridiplantae</taxon>
        <taxon>Streptophyta</taxon>
        <taxon>Embryophyta</taxon>
        <taxon>Tracheophyta</taxon>
        <taxon>Spermatophyta</taxon>
        <taxon>Magnoliopsida</taxon>
        <taxon>Ranunculales</taxon>
        <taxon>Menispermaceae</taxon>
        <taxon>Menispermoideae</taxon>
        <taxon>Cissampelideae</taxon>
        <taxon>Stephania</taxon>
    </lineage>
</organism>
<dbReference type="Proteomes" id="UP001419268">
    <property type="component" value="Unassembled WGS sequence"/>
</dbReference>
<feature type="domain" description="Spatacsin C-terminal" evidence="2">
    <location>
        <begin position="2866"/>
        <end position="3156"/>
    </location>
</feature>
<dbReference type="PANTHER" id="PTHR13650">
    <property type="entry name" value="SPATACSIN"/>
    <property type="match status" value="1"/>
</dbReference>
<gene>
    <name evidence="3" type="ORF">Scep_018686</name>
</gene>
<dbReference type="Pfam" id="PF14649">
    <property type="entry name" value="Spatacsin_C"/>
    <property type="match status" value="1"/>
</dbReference>
<dbReference type="EMBL" id="JBBNAG010000008">
    <property type="protein sequence ID" value="KAK9111167.1"/>
    <property type="molecule type" value="Genomic_DNA"/>
</dbReference>
<comment type="caution">
    <text evidence="3">The sequence shown here is derived from an EMBL/GenBank/DDBJ whole genome shotgun (WGS) entry which is preliminary data.</text>
</comment>
<name>A0AAP0I9J8_9MAGN</name>
<dbReference type="InterPro" id="IPR028107">
    <property type="entry name" value="Spatacsin_C_dom"/>
</dbReference>
<accession>A0AAP0I9J8</accession>
<evidence type="ECO:0000313" key="3">
    <source>
        <dbReference type="EMBL" id="KAK9111167.1"/>
    </source>
</evidence>
<feature type="compositionally biased region" description="Polar residues" evidence="1">
    <location>
        <begin position="2571"/>
        <end position="2582"/>
    </location>
</feature>
<feature type="region of interest" description="Disordered" evidence="1">
    <location>
        <begin position="477"/>
        <end position="496"/>
    </location>
</feature>